<comment type="caution">
    <text evidence="4">The sequence shown here is derived from an EMBL/GenBank/DDBJ whole genome shotgun (WGS) entry which is preliminary data.</text>
</comment>
<feature type="domain" description="N-acetyltransferase" evidence="3">
    <location>
        <begin position="3"/>
        <end position="167"/>
    </location>
</feature>
<gene>
    <name evidence="4" type="ORF">HNQ67_000736</name>
</gene>
<evidence type="ECO:0000256" key="2">
    <source>
        <dbReference type="ARBA" id="ARBA00023315"/>
    </source>
</evidence>
<dbReference type="InterPro" id="IPR016181">
    <property type="entry name" value="Acyl_CoA_acyltransferase"/>
</dbReference>
<evidence type="ECO:0000313" key="4">
    <source>
        <dbReference type="EMBL" id="MBB5291240.1"/>
    </source>
</evidence>
<dbReference type="AlphaFoldDB" id="A0A7W8MFV7"/>
<dbReference type="SUPFAM" id="SSF55729">
    <property type="entry name" value="Acyl-CoA N-acyltransferases (Nat)"/>
    <property type="match status" value="1"/>
</dbReference>
<name>A0A7W8MFV7_9CAUL</name>
<dbReference type="Pfam" id="PF00583">
    <property type="entry name" value="Acetyltransf_1"/>
    <property type="match status" value="1"/>
</dbReference>
<keyword evidence="1 4" id="KW-0808">Transferase</keyword>
<keyword evidence="2 4" id="KW-0012">Acyltransferase</keyword>
<accession>A0A7W8MFV7</accession>
<dbReference type="PANTHER" id="PTHR43072">
    <property type="entry name" value="N-ACETYLTRANSFERASE"/>
    <property type="match status" value="1"/>
</dbReference>
<dbReference type="EC" id="2.3.1.183" evidence="4"/>
<dbReference type="InterPro" id="IPR000182">
    <property type="entry name" value="GNAT_dom"/>
</dbReference>
<keyword evidence="5" id="KW-1185">Reference proteome</keyword>
<reference evidence="4 5" key="1">
    <citation type="submission" date="2020-08" db="EMBL/GenBank/DDBJ databases">
        <title>Genomic Encyclopedia of Type Strains, Phase IV (KMG-IV): sequencing the most valuable type-strain genomes for metagenomic binning, comparative biology and taxonomic classification.</title>
        <authorList>
            <person name="Goeker M."/>
        </authorList>
    </citation>
    <scope>NUCLEOTIDE SEQUENCE [LARGE SCALE GENOMIC DNA]</scope>
    <source>
        <strain evidence="4 5">DSM 25335</strain>
    </source>
</reference>
<dbReference type="Proteomes" id="UP000566663">
    <property type="component" value="Unassembled WGS sequence"/>
</dbReference>
<organism evidence="4 5">
    <name type="scientific">Brevundimonas basaltis</name>
    <dbReference type="NCBI Taxonomy" id="472166"/>
    <lineage>
        <taxon>Bacteria</taxon>
        <taxon>Pseudomonadati</taxon>
        <taxon>Pseudomonadota</taxon>
        <taxon>Alphaproteobacteria</taxon>
        <taxon>Caulobacterales</taxon>
        <taxon>Caulobacteraceae</taxon>
        <taxon>Brevundimonas</taxon>
    </lineage>
</organism>
<protein>
    <submittedName>
        <fullName evidence="4">Phosphinothricin acetyltransferase</fullName>
        <ecNumber evidence="4">2.3.1.183</ecNumber>
    </submittedName>
</protein>
<dbReference type="EMBL" id="JACHFZ010000001">
    <property type="protein sequence ID" value="MBB5291240.1"/>
    <property type="molecule type" value="Genomic_DNA"/>
</dbReference>
<dbReference type="PROSITE" id="PS51186">
    <property type="entry name" value="GNAT"/>
    <property type="match status" value="1"/>
</dbReference>
<dbReference type="RefSeq" id="WP_183252404.1">
    <property type="nucleotide sequence ID" value="NZ_BAAAFF010000004.1"/>
</dbReference>
<evidence type="ECO:0000259" key="3">
    <source>
        <dbReference type="PROSITE" id="PS51186"/>
    </source>
</evidence>
<sequence>MIRTIRDATQDDLAAVARLYGHETLNGTATFELEPPTRDEMARRFAAVQRHGLPWLVAELDGAFAGYAHASPFRPRPAYRYGVEGSIYVEPVARGHGVGRALLETLIERVRAMGLRHVIGAISDSDSSAASIALHRSLGFREAGVYRQVGWKFDRWLDVTLMQLDLIPGGGPPTGPGLDLGGGLA</sequence>
<dbReference type="PANTHER" id="PTHR43072:SF23">
    <property type="entry name" value="UPF0039 PROTEIN C11D3.02C"/>
    <property type="match status" value="1"/>
</dbReference>
<dbReference type="Gene3D" id="3.40.630.30">
    <property type="match status" value="1"/>
</dbReference>
<evidence type="ECO:0000256" key="1">
    <source>
        <dbReference type="ARBA" id="ARBA00022679"/>
    </source>
</evidence>
<dbReference type="CDD" id="cd04301">
    <property type="entry name" value="NAT_SF"/>
    <property type="match status" value="1"/>
</dbReference>
<proteinExistence type="predicted"/>
<evidence type="ECO:0000313" key="5">
    <source>
        <dbReference type="Proteomes" id="UP000566663"/>
    </source>
</evidence>
<dbReference type="GO" id="GO:0102971">
    <property type="term" value="F:phosphinothricin N-acetyltransferase activity"/>
    <property type="evidence" value="ECO:0007669"/>
    <property type="project" value="UniProtKB-EC"/>
</dbReference>